<evidence type="ECO:0000256" key="1">
    <source>
        <dbReference type="ARBA" id="ARBA00006252"/>
    </source>
</evidence>
<dbReference type="EC" id="1.6.99.-" evidence="4"/>
<dbReference type="SUPFAM" id="SSF52218">
    <property type="entry name" value="Flavoproteins"/>
    <property type="match status" value="1"/>
</dbReference>
<gene>
    <name evidence="4" type="ORF">ACFS6H_12240</name>
</gene>
<dbReference type="InterPro" id="IPR051545">
    <property type="entry name" value="NAD(P)H_dehydrogenase_qn"/>
</dbReference>
<keyword evidence="5" id="KW-1185">Reference proteome</keyword>
<feature type="domain" description="Flavodoxin-like fold" evidence="3">
    <location>
        <begin position="1"/>
        <end position="174"/>
    </location>
</feature>
<dbReference type="InterPro" id="IPR029039">
    <property type="entry name" value="Flavoprotein-like_sf"/>
</dbReference>
<evidence type="ECO:0000313" key="4">
    <source>
        <dbReference type="EMBL" id="MFD2920487.1"/>
    </source>
</evidence>
<dbReference type="PANTHER" id="PTHR10204">
    <property type="entry name" value="NAD P H OXIDOREDUCTASE-RELATED"/>
    <property type="match status" value="1"/>
</dbReference>
<dbReference type="Proteomes" id="UP001597511">
    <property type="component" value="Unassembled WGS sequence"/>
</dbReference>
<name>A0ABW6A6U5_9BACT</name>
<reference evidence="5" key="1">
    <citation type="journal article" date="2019" name="Int. J. Syst. Evol. Microbiol.">
        <title>The Global Catalogue of Microorganisms (GCM) 10K type strain sequencing project: providing services to taxonomists for standard genome sequencing and annotation.</title>
        <authorList>
            <consortium name="The Broad Institute Genomics Platform"/>
            <consortium name="The Broad Institute Genome Sequencing Center for Infectious Disease"/>
            <person name="Wu L."/>
            <person name="Ma J."/>
        </authorList>
    </citation>
    <scope>NUCLEOTIDE SEQUENCE [LARGE SCALE GENOMIC DNA]</scope>
    <source>
        <strain evidence="5">KCTC 23299</strain>
    </source>
</reference>
<dbReference type="RefSeq" id="WP_386098930.1">
    <property type="nucleotide sequence ID" value="NZ_JBHUOZ010000003.1"/>
</dbReference>
<keyword evidence="2 4" id="KW-0560">Oxidoreductase</keyword>
<evidence type="ECO:0000259" key="3">
    <source>
        <dbReference type="Pfam" id="PF02525"/>
    </source>
</evidence>
<protein>
    <submittedName>
        <fullName evidence="4">NAD(P)H-dependent oxidoreductase</fullName>
        <ecNumber evidence="4">1.-.-.-</ecNumber>
        <ecNumber evidence="4">1.6.99.-</ecNumber>
    </submittedName>
</protein>
<dbReference type="PANTHER" id="PTHR10204:SF34">
    <property type="entry name" value="NAD(P)H DEHYDROGENASE [QUINONE] 1 ISOFORM 1"/>
    <property type="match status" value="1"/>
</dbReference>
<comment type="similarity">
    <text evidence="1">Belongs to the NAD(P)H dehydrogenase (quinone) family.</text>
</comment>
<dbReference type="Gene3D" id="3.40.50.360">
    <property type="match status" value="1"/>
</dbReference>
<dbReference type="InterPro" id="IPR003680">
    <property type="entry name" value="Flavodoxin_fold"/>
</dbReference>
<sequence>MKHLIIYAHPNTTSLNHLFRQTVEATLLRQNHEVVVRDLYQLNFYPVLSLEDIAGQRRGIVSDEVKREQEYITWAEAITFIYPIWWTGMPGIMKGYIDRVFSYGFAYRYDEGVQKGLFNGKSAYIINSHGKSKVEYEASGMHDALTLTSDKGIYTYCGFDIKQHFFFDRADRASAGTIEAWQSAIIKTYTANKVEIS</sequence>
<proteinExistence type="inferred from homology"/>
<dbReference type="GO" id="GO:0016491">
    <property type="term" value="F:oxidoreductase activity"/>
    <property type="evidence" value="ECO:0007669"/>
    <property type="project" value="UniProtKB-KW"/>
</dbReference>
<dbReference type="EMBL" id="JBHUOZ010000003">
    <property type="protein sequence ID" value="MFD2920487.1"/>
    <property type="molecule type" value="Genomic_DNA"/>
</dbReference>
<dbReference type="Pfam" id="PF02525">
    <property type="entry name" value="Flavodoxin_2"/>
    <property type="match status" value="1"/>
</dbReference>
<organism evidence="4 5">
    <name type="scientific">Terrimonas rubra</name>
    <dbReference type="NCBI Taxonomy" id="1035890"/>
    <lineage>
        <taxon>Bacteria</taxon>
        <taxon>Pseudomonadati</taxon>
        <taxon>Bacteroidota</taxon>
        <taxon>Chitinophagia</taxon>
        <taxon>Chitinophagales</taxon>
        <taxon>Chitinophagaceae</taxon>
        <taxon>Terrimonas</taxon>
    </lineage>
</organism>
<comment type="caution">
    <text evidence="4">The sequence shown here is derived from an EMBL/GenBank/DDBJ whole genome shotgun (WGS) entry which is preliminary data.</text>
</comment>
<dbReference type="EC" id="1.-.-.-" evidence="4"/>
<evidence type="ECO:0000256" key="2">
    <source>
        <dbReference type="ARBA" id="ARBA00023002"/>
    </source>
</evidence>
<evidence type="ECO:0000313" key="5">
    <source>
        <dbReference type="Proteomes" id="UP001597511"/>
    </source>
</evidence>
<accession>A0ABW6A6U5</accession>